<comment type="caution">
    <text evidence="1">The sequence shown here is derived from an EMBL/GenBank/DDBJ whole genome shotgun (WGS) entry which is preliminary data.</text>
</comment>
<dbReference type="AlphaFoldDB" id="A0AAD9KQD1"/>
<reference evidence="1" key="1">
    <citation type="journal article" date="2023" name="Mol. Biol. Evol.">
        <title>Third-Generation Sequencing Reveals the Adaptive Role of the Epigenome in Three Deep-Sea Polychaetes.</title>
        <authorList>
            <person name="Perez M."/>
            <person name="Aroh O."/>
            <person name="Sun Y."/>
            <person name="Lan Y."/>
            <person name="Juniper S.K."/>
            <person name="Young C.R."/>
            <person name="Angers B."/>
            <person name="Qian P.Y."/>
        </authorList>
    </citation>
    <scope>NUCLEOTIDE SEQUENCE</scope>
    <source>
        <strain evidence="1">R07B-5</strain>
    </source>
</reference>
<accession>A0AAD9KQD1</accession>
<sequence>MSTVQKYIRRSCCEVSANHKHYTHNTLYQLISCCDVDITYTQPRRQQTVTACCICAADNAPLIGCLYTSRSFKAIAGCTCNSNRIDCINVGALQDAEAVSRSVHVCILTHRPGINCTHHGNAQSPVQKPRERRCNGY</sequence>
<name>A0AAD9KQD1_RIDPI</name>
<gene>
    <name evidence="1" type="ORF">NP493_718g01002</name>
</gene>
<protein>
    <submittedName>
        <fullName evidence="1">Uncharacterized protein</fullName>
    </submittedName>
</protein>
<organism evidence="1 2">
    <name type="scientific">Ridgeia piscesae</name>
    <name type="common">Tubeworm</name>
    <dbReference type="NCBI Taxonomy" id="27915"/>
    <lineage>
        <taxon>Eukaryota</taxon>
        <taxon>Metazoa</taxon>
        <taxon>Spiralia</taxon>
        <taxon>Lophotrochozoa</taxon>
        <taxon>Annelida</taxon>
        <taxon>Polychaeta</taxon>
        <taxon>Sedentaria</taxon>
        <taxon>Canalipalpata</taxon>
        <taxon>Sabellida</taxon>
        <taxon>Siboglinidae</taxon>
        <taxon>Ridgeia</taxon>
    </lineage>
</organism>
<evidence type="ECO:0000313" key="2">
    <source>
        <dbReference type="Proteomes" id="UP001209878"/>
    </source>
</evidence>
<evidence type="ECO:0000313" key="1">
    <source>
        <dbReference type="EMBL" id="KAK2175621.1"/>
    </source>
</evidence>
<proteinExistence type="predicted"/>
<dbReference type="EMBL" id="JAODUO010000718">
    <property type="protein sequence ID" value="KAK2175621.1"/>
    <property type="molecule type" value="Genomic_DNA"/>
</dbReference>
<keyword evidence="2" id="KW-1185">Reference proteome</keyword>
<dbReference type="Proteomes" id="UP001209878">
    <property type="component" value="Unassembled WGS sequence"/>
</dbReference>